<dbReference type="Proteomes" id="UP001158576">
    <property type="component" value="Chromosome XSR"/>
</dbReference>
<dbReference type="PANTHER" id="PTHR15502:SF7">
    <property type="entry name" value="CALCINEURIN-BINDING PROTEIN CABIN-1"/>
    <property type="match status" value="1"/>
</dbReference>
<dbReference type="InterPro" id="IPR011990">
    <property type="entry name" value="TPR-like_helical_dom_sf"/>
</dbReference>
<keyword evidence="2" id="KW-0539">Nucleus</keyword>
<accession>A0ABN7SL31</accession>
<feature type="region of interest" description="Disordered" evidence="3">
    <location>
        <begin position="827"/>
        <end position="846"/>
    </location>
</feature>
<evidence type="ECO:0000313" key="5">
    <source>
        <dbReference type="Proteomes" id="UP001158576"/>
    </source>
</evidence>
<dbReference type="EMBL" id="OU015569">
    <property type="protein sequence ID" value="CAG5099362.1"/>
    <property type="molecule type" value="Genomic_DNA"/>
</dbReference>
<dbReference type="InterPro" id="IPR033053">
    <property type="entry name" value="Hir3/CABIN1"/>
</dbReference>
<protein>
    <submittedName>
        <fullName evidence="4">Oidioi.mRNA.OKI2018_I69.XSR.g16483.t1.cds</fullName>
    </submittedName>
</protein>
<organism evidence="4 5">
    <name type="scientific">Oikopleura dioica</name>
    <name type="common">Tunicate</name>
    <dbReference type="NCBI Taxonomy" id="34765"/>
    <lineage>
        <taxon>Eukaryota</taxon>
        <taxon>Metazoa</taxon>
        <taxon>Chordata</taxon>
        <taxon>Tunicata</taxon>
        <taxon>Appendicularia</taxon>
        <taxon>Copelata</taxon>
        <taxon>Oikopleuridae</taxon>
        <taxon>Oikopleura</taxon>
    </lineage>
</organism>
<keyword evidence="5" id="KW-1185">Reference proteome</keyword>
<sequence length="1656" mass="189489">MDAFATFGALNDSQSNGPQKQQFFENELAQVDNLTGSGSVLEPSLDPAAYDEGAVGGQTQKELDQVRALKLQKDAMGAQHSGKIDEAVALYHKLLDTGFVRDSEDGHPGHRMKYIAFKNIAKILPPDRAEESIKFYLKASEIDSSETQLWWKLGMKALEIGNVLLAHNSFAKALTLSDRHWPSIDKILYTGLILNNFRDIIRRALAALQLDRKYGTARLALLKIRDFYPIMFDDPEDLETAESFDLEKCTERDQKTFDKLYSRYEKRWIEYCKFTPLDTPPELLETPNYNILDVKCNKYSFSSIGKSLIRSLEKFDEKDFDRISVAHLAGKKRPFKAIENAQIYHIDTKKRKKDKSLKLPKKDRNKKALEITEHSSAFSLVIPYLLPHEYRVEFNDCLGSSLNESALEPELIISNAKVESENERRFMVVLREQEPTMLLEFLSFKSSNRPLKIFTFIRDFCLHLTGLTSNQWSNSLKNNFITLWKALESRRFVEIVLSDNVRADIMEMKPTKIVRLLQDFKGYLLFAELEVDAEMVRRGLRLGPACLSPGNDGKDSLDDPTRSKNQRLARYIRQMFMYPSEMYSGNCTEVRLRLMWLDAKMWVLRNDAKFMLQRLMDIQVFLVKNDHWEVNIPNIKEAPVISLAETEKRIQTIQRAEQREEVERLYQDGNYKQVAELLWVTLRLKPSTAEIQPFPQERANQLCLLLNSLSFIAQNDEFGWKTWAQGIERAFAEVAARIRVRHSLPDWVNAAGQLCLNFLELDTDDYSTIFEGMSKSEMGRFQRSLATFSAAQMELGPEPAVIRRSLVPVWLIGYHALKSINELENDESDNRKISSESSASEESQKEFDEATFDMKQLRFYPDLEIAPCVQLLITAHSELGSCNWCTDGNGSLLKFIIPTFNALRKKLKADPDGLDSAKPKIVNLLNNELQQAIYCFVQFPAKKPKSITDHRSTKIPLSWQNVVLVFDVLFPEELPQFDSVKSNSISSELASFIKKCIPLIPDCEFSKMRLGYSKIIRATHEAALDDSYGDLKSWLEMKSADSPLENFYYLLADYCMKNNSRDDAVKYYFMDIGFNPQRIDSWAAVALCKAAEIDEKMRCFDSKGQFLPMKLIHCAIFCFERALELERNGKILIEFGQMLYWLAGYDSEQSHAYYQKSYALFEEALAVAPEEAWLTHYMLGKLSEKLRKDTECLDHYHNGLEWMHEFASYPAKIQSKLNSGSFNHETLEVFYRITAFITKRYEAGEDVFELRGVVWGLLQMPVFTRNGEEKVDLKNVKFETAADVIQQCIRNYELILKRYPQHYKSYYRLAKLAYHADNPSLAKKIILVEKNSSSDKKEQTKAGKFIFNDVGSLFGERNRHNFFGGIWRTPCEDIERPGAFSRHLAKCCRLVVLCAEKTHDIVLLATIFSALQRTPDASKRYLKEVDRELIYKPIISTILSCQELMIKQQLSHIPARKRLVQFHRITEILQKKIIGSETFSKLQEFMKKAFALAQPSQTESRSATLETINKYVKAIVAMEKAIAESPDASDDVQAYLKKKHGDQIQTSISKVTPLVPAPALPKPTIPPKNETSRQVVTVIQPSTVIDLTGSSSPKSSTAATSVKQTSTAGPINPPLANPTPHLSPSSIAALFAVDYSKLNDQQRILFESLRRHLSNS</sequence>
<name>A0ABN7SL31_OIKDI</name>
<comment type="subcellular location">
    <subcellularLocation>
        <location evidence="1">Nucleus</location>
    </subcellularLocation>
</comment>
<feature type="compositionally biased region" description="Low complexity" evidence="3">
    <location>
        <begin position="1590"/>
        <end position="1601"/>
    </location>
</feature>
<evidence type="ECO:0000256" key="1">
    <source>
        <dbReference type="ARBA" id="ARBA00004123"/>
    </source>
</evidence>
<gene>
    <name evidence="4" type="ORF">OKIOD_LOCUS8041</name>
</gene>
<evidence type="ECO:0000256" key="3">
    <source>
        <dbReference type="SAM" id="MobiDB-lite"/>
    </source>
</evidence>
<reference evidence="4 5" key="1">
    <citation type="submission" date="2021-04" db="EMBL/GenBank/DDBJ databases">
        <authorList>
            <person name="Bliznina A."/>
        </authorList>
    </citation>
    <scope>NUCLEOTIDE SEQUENCE [LARGE SCALE GENOMIC DNA]</scope>
</reference>
<dbReference type="Gene3D" id="1.25.40.10">
    <property type="entry name" value="Tetratricopeptide repeat domain"/>
    <property type="match status" value="2"/>
</dbReference>
<evidence type="ECO:0000256" key="2">
    <source>
        <dbReference type="ARBA" id="ARBA00023242"/>
    </source>
</evidence>
<feature type="region of interest" description="Disordered" evidence="3">
    <location>
        <begin position="1586"/>
        <end position="1620"/>
    </location>
</feature>
<dbReference type="SUPFAM" id="SSF48452">
    <property type="entry name" value="TPR-like"/>
    <property type="match status" value="2"/>
</dbReference>
<dbReference type="PANTHER" id="PTHR15502">
    <property type="entry name" value="CALCINEURIN-BINDING PROTEIN CABIN 1-RELATED"/>
    <property type="match status" value="1"/>
</dbReference>
<proteinExistence type="predicted"/>
<evidence type="ECO:0000313" key="4">
    <source>
        <dbReference type="EMBL" id="CAG5099362.1"/>
    </source>
</evidence>